<dbReference type="PANTHER" id="PTHR11707">
    <property type="entry name" value="L-ASPARAGINASE"/>
    <property type="match status" value="1"/>
</dbReference>
<dbReference type="RefSeq" id="WP_381010021.1">
    <property type="nucleotide sequence ID" value="NZ_JBHTJF010000017.1"/>
</dbReference>
<dbReference type="Pfam" id="PF17763">
    <property type="entry name" value="Asparaginase_C"/>
    <property type="match status" value="1"/>
</dbReference>
<dbReference type="PRINTS" id="PR00139">
    <property type="entry name" value="ASNGLNASE"/>
</dbReference>
<evidence type="ECO:0000256" key="5">
    <source>
        <dbReference type="RuleBase" id="RU004456"/>
    </source>
</evidence>
<dbReference type="InterPro" id="IPR004550">
    <property type="entry name" value="AsnASE_II"/>
</dbReference>
<dbReference type="SMART" id="SM00870">
    <property type="entry name" value="Asparaginase"/>
    <property type="match status" value="1"/>
</dbReference>
<dbReference type="SFLD" id="SFLDS00057">
    <property type="entry name" value="Glutaminase/Asparaginase"/>
    <property type="match status" value="1"/>
</dbReference>
<dbReference type="PANTHER" id="PTHR11707:SF28">
    <property type="entry name" value="60 KDA LYSOPHOSPHOLIPASE"/>
    <property type="match status" value="1"/>
</dbReference>
<dbReference type="Proteomes" id="UP001596976">
    <property type="component" value="Unassembled WGS sequence"/>
</dbReference>
<feature type="active site" evidence="4">
    <location>
        <position position="12"/>
    </location>
</feature>
<dbReference type="Pfam" id="PF00710">
    <property type="entry name" value="Asparaginase"/>
    <property type="match status" value="1"/>
</dbReference>
<accession>A0ABW3GVS4</accession>
<gene>
    <name evidence="8" type="ORF">ACFQ0V_04065</name>
</gene>
<name>A0ABW3GVS4_9BACL</name>
<evidence type="ECO:0000259" key="6">
    <source>
        <dbReference type="Pfam" id="PF00710"/>
    </source>
</evidence>
<evidence type="ECO:0000256" key="2">
    <source>
        <dbReference type="ARBA" id="ARBA00012920"/>
    </source>
</evidence>
<dbReference type="InterPro" id="IPR027473">
    <property type="entry name" value="L-asparaginase_C"/>
</dbReference>
<dbReference type="InterPro" id="IPR006034">
    <property type="entry name" value="Asparaginase/glutaminase-like"/>
</dbReference>
<dbReference type="InterPro" id="IPR037152">
    <property type="entry name" value="L-asparaginase_N_sf"/>
</dbReference>
<dbReference type="NCBIfam" id="TIGR00520">
    <property type="entry name" value="asnASE_II"/>
    <property type="match status" value="1"/>
</dbReference>
<keyword evidence="3" id="KW-0378">Hydrolase</keyword>
<dbReference type="PROSITE" id="PS51732">
    <property type="entry name" value="ASN_GLN_ASE_3"/>
    <property type="match status" value="1"/>
</dbReference>
<dbReference type="InterPro" id="IPR020827">
    <property type="entry name" value="Asparaginase/glutaminase_AS1"/>
</dbReference>
<dbReference type="PROSITE" id="PS00144">
    <property type="entry name" value="ASN_GLN_ASE_1"/>
    <property type="match status" value="1"/>
</dbReference>
<dbReference type="EC" id="3.5.1.1" evidence="2"/>
<comment type="similarity">
    <text evidence="1 5">Belongs to the asparaginase 1 family.</text>
</comment>
<protein>
    <recommendedName>
        <fullName evidence="2">asparaginase</fullName>
        <ecNumber evidence="2">3.5.1.1</ecNumber>
    </recommendedName>
</protein>
<evidence type="ECO:0000313" key="8">
    <source>
        <dbReference type="EMBL" id="MFD0942942.1"/>
    </source>
</evidence>
<reference evidence="9" key="1">
    <citation type="journal article" date="2019" name="Int. J. Syst. Evol. Microbiol.">
        <title>The Global Catalogue of Microorganisms (GCM) 10K type strain sequencing project: providing services to taxonomists for standard genome sequencing and annotation.</title>
        <authorList>
            <consortium name="The Broad Institute Genomics Platform"/>
            <consortium name="The Broad Institute Genome Sequencing Center for Infectious Disease"/>
            <person name="Wu L."/>
            <person name="Ma J."/>
        </authorList>
    </citation>
    <scope>NUCLEOTIDE SEQUENCE [LARGE SCALE GENOMIC DNA]</scope>
    <source>
        <strain evidence="9">CCUG 63563</strain>
    </source>
</reference>
<evidence type="ECO:0000256" key="4">
    <source>
        <dbReference type="PROSITE-ProRule" id="PRU10099"/>
    </source>
</evidence>
<dbReference type="EMBL" id="JBHTJF010000017">
    <property type="protein sequence ID" value="MFD0942942.1"/>
    <property type="molecule type" value="Genomic_DNA"/>
</dbReference>
<dbReference type="InterPro" id="IPR027474">
    <property type="entry name" value="L-asparaginase_N"/>
</dbReference>
<dbReference type="Gene3D" id="3.40.50.1170">
    <property type="entry name" value="L-asparaginase, N-terminal domain"/>
    <property type="match status" value="1"/>
</dbReference>
<keyword evidence="9" id="KW-1185">Reference proteome</keyword>
<proteinExistence type="inferred from homology"/>
<evidence type="ECO:0000259" key="7">
    <source>
        <dbReference type="Pfam" id="PF17763"/>
    </source>
</evidence>
<feature type="domain" description="Asparaginase/glutaminase C-terminal" evidence="7">
    <location>
        <begin position="217"/>
        <end position="325"/>
    </location>
</feature>
<dbReference type="SUPFAM" id="SSF53774">
    <property type="entry name" value="Glutaminase/Asparaginase"/>
    <property type="match status" value="1"/>
</dbReference>
<feature type="domain" description="L-asparaginase N-terminal" evidence="6">
    <location>
        <begin position="3"/>
        <end position="194"/>
    </location>
</feature>
<sequence length="328" mass="35696">MKRIKVIATGGTISAHHDDRLDVRNYVSGHYSGEEIVASLPELRRFAEVDVEQLSNFSSTVIDDCHWVLLKERVTAILEEEGYDGVVMTHGTNTLEETAYFLHLTVPSEKPIVVTGAQRPFSGLSTDASMNVLNAIQVAASSEVSSCGVLVVLNNEVWSARDVSKTSTYRLQTFQSMDTGPLGTIDPDYRVRLLHHPVRKHTAQSMWANESFDALPRVDIVYSYAGADGVMIDALVATGAEGIVIAGTGAGRCSPLEEEAIERAVEAGVVVAMSSRVGSGVVIPIDAYAHIPFVTTDTLSPQKARILLKLALRQTKDVATIQTYFEQY</sequence>
<dbReference type="CDD" id="cd08964">
    <property type="entry name" value="L-asparaginase_II"/>
    <property type="match status" value="1"/>
</dbReference>
<dbReference type="Gene3D" id="3.40.50.40">
    <property type="match status" value="1"/>
</dbReference>
<dbReference type="PIRSF" id="PIRSF500176">
    <property type="entry name" value="L_ASNase"/>
    <property type="match status" value="1"/>
</dbReference>
<evidence type="ECO:0000256" key="3">
    <source>
        <dbReference type="ARBA" id="ARBA00022801"/>
    </source>
</evidence>
<organism evidence="8 9">
    <name type="scientific">Savagea faecisuis</name>
    <dbReference type="NCBI Taxonomy" id="1274803"/>
    <lineage>
        <taxon>Bacteria</taxon>
        <taxon>Bacillati</taxon>
        <taxon>Bacillota</taxon>
        <taxon>Bacilli</taxon>
        <taxon>Bacillales</taxon>
        <taxon>Caryophanaceae</taxon>
        <taxon>Savagea</taxon>
    </lineage>
</organism>
<evidence type="ECO:0000313" key="9">
    <source>
        <dbReference type="Proteomes" id="UP001596976"/>
    </source>
</evidence>
<dbReference type="InterPro" id="IPR040919">
    <property type="entry name" value="Asparaginase_C"/>
</dbReference>
<dbReference type="PIRSF" id="PIRSF001220">
    <property type="entry name" value="L-ASNase_gatD"/>
    <property type="match status" value="1"/>
</dbReference>
<evidence type="ECO:0000256" key="1">
    <source>
        <dbReference type="ARBA" id="ARBA00010518"/>
    </source>
</evidence>
<comment type="caution">
    <text evidence="8">The sequence shown here is derived from an EMBL/GenBank/DDBJ whole genome shotgun (WGS) entry which is preliminary data.</text>
</comment>
<dbReference type="InterPro" id="IPR036152">
    <property type="entry name" value="Asp/glu_Ase-like_sf"/>
</dbReference>